<dbReference type="GeneID" id="20078658"/>
<evidence type="ECO:0000256" key="1">
    <source>
        <dbReference type="SAM" id="MobiDB-lite"/>
    </source>
</evidence>
<dbReference type="VEuPathDB" id="FungiDB:H310_01608"/>
<organism evidence="2">
    <name type="scientific">Aphanomyces invadans</name>
    <dbReference type="NCBI Taxonomy" id="157072"/>
    <lineage>
        <taxon>Eukaryota</taxon>
        <taxon>Sar</taxon>
        <taxon>Stramenopiles</taxon>
        <taxon>Oomycota</taxon>
        <taxon>Saprolegniomycetes</taxon>
        <taxon>Saprolegniales</taxon>
        <taxon>Verrucalvaceae</taxon>
        <taxon>Aphanomyces</taxon>
    </lineage>
</organism>
<feature type="compositionally biased region" description="Basic residues" evidence="1">
    <location>
        <begin position="1"/>
        <end position="14"/>
    </location>
</feature>
<proteinExistence type="predicted"/>
<protein>
    <submittedName>
        <fullName evidence="2">Uncharacterized protein</fullName>
    </submittedName>
</protein>
<sequence length="214" mass="24335">MKCRRGKHSSKTSRKHDQLHQTHRPEPCALISIRGRHASVVHTALDAAQEDVTQHNDRFSLVPKLCSNRGIEALNELYQRNDGHTRHAHVQQRQNDADRGTTCLHSGSCCVMGGGCRDENRMDERKLQHHATVRHVRDPRLAHLVVVLCVIVAGGGKRWCRRNDLRLMLGQDVNRSLGATDLHNHEEECGRGEKRVKSRGGRVHYNVEDGRLQR</sequence>
<evidence type="ECO:0000313" key="2">
    <source>
        <dbReference type="EMBL" id="ETW09182.1"/>
    </source>
</evidence>
<gene>
    <name evidence="2" type="ORF">H310_01608</name>
</gene>
<feature type="compositionally biased region" description="Basic and acidic residues" evidence="1">
    <location>
        <begin position="15"/>
        <end position="26"/>
    </location>
</feature>
<reference evidence="2" key="1">
    <citation type="submission" date="2013-12" db="EMBL/GenBank/DDBJ databases">
        <title>The Genome Sequence of Aphanomyces invadans NJM9701.</title>
        <authorList>
            <consortium name="The Broad Institute Genomics Platform"/>
            <person name="Russ C."/>
            <person name="Tyler B."/>
            <person name="van West P."/>
            <person name="Dieguez-Uribeondo J."/>
            <person name="Young S.K."/>
            <person name="Zeng Q."/>
            <person name="Gargeya S."/>
            <person name="Fitzgerald M."/>
            <person name="Abouelleil A."/>
            <person name="Alvarado L."/>
            <person name="Chapman S.B."/>
            <person name="Gainer-Dewar J."/>
            <person name="Goldberg J."/>
            <person name="Griggs A."/>
            <person name="Gujja S."/>
            <person name="Hansen M."/>
            <person name="Howarth C."/>
            <person name="Imamovic A."/>
            <person name="Ireland A."/>
            <person name="Larimer J."/>
            <person name="McCowan C."/>
            <person name="Murphy C."/>
            <person name="Pearson M."/>
            <person name="Poon T.W."/>
            <person name="Priest M."/>
            <person name="Roberts A."/>
            <person name="Saif S."/>
            <person name="Shea T."/>
            <person name="Sykes S."/>
            <person name="Wortman J."/>
            <person name="Nusbaum C."/>
            <person name="Birren B."/>
        </authorList>
    </citation>
    <scope>NUCLEOTIDE SEQUENCE [LARGE SCALE GENOMIC DNA]</scope>
    <source>
        <strain evidence="2">NJM9701</strain>
    </source>
</reference>
<name>A0A024UTD0_9STRA</name>
<dbReference type="RefSeq" id="XP_008862987.1">
    <property type="nucleotide sequence ID" value="XM_008864765.1"/>
</dbReference>
<dbReference type="EMBL" id="KI913953">
    <property type="protein sequence ID" value="ETW09182.1"/>
    <property type="molecule type" value="Genomic_DNA"/>
</dbReference>
<dbReference type="AlphaFoldDB" id="A0A024UTD0"/>
<feature type="region of interest" description="Disordered" evidence="1">
    <location>
        <begin position="1"/>
        <end position="27"/>
    </location>
</feature>
<accession>A0A024UTD0</accession>